<dbReference type="Proteomes" id="UP000254060">
    <property type="component" value="Unassembled WGS sequence"/>
</dbReference>
<accession>A0A377FSL9</accession>
<feature type="domain" description="Bacterial Ig" evidence="3">
    <location>
        <begin position="243"/>
        <end position="315"/>
    </location>
</feature>
<evidence type="ECO:0000259" key="3">
    <source>
        <dbReference type="Pfam" id="PF17936"/>
    </source>
</evidence>
<reference evidence="4 5" key="1">
    <citation type="submission" date="2018-06" db="EMBL/GenBank/DDBJ databases">
        <authorList>
            <consortium name="Pathogen Informatics"/>
            <person name="Doyle S."/>
        </authorList>
    </citation>
    <scope>NUCLEOTIDE SEQUENCE [LARGE SCALE GENOMIC DNA]</scope>
    <source>
        <strain evidence="4 5">NCTC13163</strain>
    </source>
</reference>
<feature type="compositionally biased region" description="Low complexity" evidence="1">
    <location>
        <begin position="31"/>
        <end position="57"/>
    </location>
</feature>
<dbReference type="AlphaFoldDB" id="A0A377FSL9"/>
<dbReference type="EMBL" id="UGGP01000001">
    <property type="protein sequence ID" value="STO07353.1"/>
    <property type="molecule type" value="Genomic_DNA"/>
</dbReference>
<protein>
    <recommendedName>
        <fullName evidence="3">Bacterial Ig domain-containing protein</fullName>
    </recommendedName>
</protein>
<dbReference type="OrthoDB" id="2351375at2"/>
<feature type="signal peptide" evidence="2">
    <location>
        <begin position="1"/>
        <end position="26"/>
    </location>
</feature>
<proteinExistence type="predicted"/>
<dbReference type="Gene3D" id="2.60.40.10">
    <property type="entry name" value="Immunoglobulins"/>
    <property type="match status" value="3"/>
</dbReference>
<feature type="chain" id="PRO_5016886298" description="Bacterial Ig domain-containing protein" evidence="2">
    <location>
        <begin position="27"/>
        <end position="469"/>
    </location>
</feature>
<sequence>MKQPKYLSLFLAGTLVIGGFSPSFVAAEGNTETVEPVEQTETTDTTVPTEPEVTTPVETTPEVEADVTAPDAPVVSAVFHTSTSLTIKGEVGANAEILISGKTYERIIRTNGEAIFTMSPQPVGRVIDVRLVDASGNVSETTAIVVAEDATARPKAPVIGKVDNSSRAIEVTGTPGLAVTVTVGGSTFNGSFDANGNYRRVIALQKVGTVLTAQAKKPNGAISELVKSTVVADTVAPNKARLTQAVTTVSNGIAGTAEPLATVIVTIDGKAYTAPVMSTGKFVLPIPKQPLGKKMSLVVRDGAGNRSAAETLTVQHALFNNFHRVNMDGFRMTLHKEVFAADGSVRYNETFAPLFFDRPTKANMGFLVNYIAEDGEPLEFEKLRIRVGKASFVHTIDPYDVDYYEYDDGTVEESYLFQPDAKMIAFIKQHVRPENRIVVTIEGYDYEVEWALLGGEKRAFIQSLQYAGY</sequence>
<feature type="region of interest" description="Disordered" evidence="1">
    <location>
        <begin position="30"/>
        <end position="57"/>
    </location>
</feature>
<dbReference type="STRING" id="1397694.GCA_000702585_01214"/>
<dbReference type="NCBIfam" id="NF033510">
    <property type="entry name" value="Ca_tandemer"/>
    <property type="match status" value="1"/>
</dbReference>
<dbReference type="InterPro" id="IPR013783">
    <property type="entry name" value="Ig-like_fold"/>
</dbReference>
<name>A0A377FSL9_9BACL</name>
<keyword evidence="2" id="KW-0732">Signal</keyword>
<dbReference type="InterPro" id="IPR041498">
    <property type="entry name" value="Big_6"/>
</dbReference>
<dbReference type="Pfam" id="PF17936">
    <property type="entry name" value="Big_6"/>
    <property type="match status" value="2"/>
</dbReference>
<feature type="domain" description="Bacterial Ig" evidence="3">
    <location>
        <begin position="69"/>
        <end position="147"/>
    </location>
</feature>
<evidence type="ECO:0000256" key="2">
    <source>
        <dbReference type="SAM" id="SignalP"/>
    </source>
</evidence>
<organism evidence="4 5">
    <name type="scientific">Exiguobacterium aurantiacum</name>
    <dbReference type="NCBI Taxonomy" id="33987"/>
    <lineage>
        <taxon>Bacteria</taxon>
        <taxon>Bacillati</taxon>
        <taxon>Bacillota</taxon>
        <taxon>Bacilli</taxon>
        <taxon>Bacillales</taxon>
        <taxon>Bacillales Family XII. Incertae Sedis</taxon>
        <taxon>Exiguobacterium</taxon>
    </lineage>
</organism>
<gene>
    <name evidence="4" type="ORF">NCTC13163_00699</name>
</gene>
<evidence type="ECO:0000256" key="1">
    <source>
        <dbReference type="SAM" id="MobiDB-lite"/>
    </source>
</evidence>
<evidence type="ECO:0000313" key="5">
    <source>
        <dbReference type="Proteomes" id="UP000254060"/>
    </source>
</evidence>
<evidence type="ECO:0000313" key="4">
    <source>
        <dbReference type="EMBL" id="STO07353.1"/>
    </source>
</evidence>
<dbReference type="RefSeq" id="WP_029334451.1">
    <property type="nucleotide sequence ID" value="NZ_UGGP01000001.1"/>
</dbReference>